<sequence length="151" mass="16309">MHAIVSITPAISALSIILSAAGVLGVSRLTTPPAQADDNPVLHHVQYTVTASSAIYTQLYYLDREPAVFADWSHNPYEFAPNVQADLAPGKPWTYELWLARPDMWAFVSASAGTEPGRPVYHCELSIDGAVVASKDGERGVLCSIRIWGTA</sequence>
<protein>
    <recommendedName>
        <fullName evidence="3">Secreted protein</fullName>
    </recommendedName>
</protein>
<evidence type="ECO:0000313" key="1">
    <source>
        <dbReference type="EMBL" id="GAA4539653.1"/>
    </source>
</evidence>
<dbReference type="EMBL" id="BAABGF010000027">
    <property type="protein sequence ID" value="GAA4539653.1"/>
    <property type="molecule type" value="Genomic_DNA"/>
</dbReference>
<reference evidence="2" key="1">
    <citation type="journal article" date="2019" name="Int. J. Syst. Evol. Microbiol.">
        <title>The Global Catalogue of Microorganisms (GCM) 10K type strain sequencing project: providing services to taxonomists for standard genome sequencing and annotation.</title>
        <authorList>
            <consortium name="The Broad Institute Genomics Platform"/>
            <consortium name="The Broad Institute Genome Sequencing Center for Infectious Disease"/>
            <person name="Wu L."/>
            <person name="Ma J."/>
        </authorList>
    </citation>
    <scope>NUCLEOTIDE SEQUENCE [LARGE SCALE GENOMIC DNA]</scope>
    <source>
        <strain evidence="2">JCM 17782</strain>
    </source>
</reference>
<keyword evidence="2" id="KW-1185">Reference proteome</keyword>
<organism evidence="1 2">
    <name type="scientific">Mycobacterium paraffinicum</name>
    <dbReference type="NCBI Taxonomy" id="53378"/>
    <lineage>
        <taxon>Bacteria</taxon>
        <taxon>Bacillati</taxon>
        <taxon>Actinomycetota</taxon>
        <taxon>Actinomycetes</taxon>
        <taxon>Mycobacteriales</taxon>
        <taxon>Mycobacteriaceae</taxon>
        <taxon>Mycobacterium</taxon>
    </lineage>
</organism>
<evidence type="ECO:0008006" key="3">
    <source>
        <dbReference type="Google" id="ProtNLM"/>
    </source>
</evidence>
<dbReference type="Proteomes" id="UP001501417">
    <property type="component" value="Unassembled WGS sequence"/>
</dbReference>
<accession>A0ABP8RJ08</accession>
<name>A0ABP8RJ08_9MYCO</name>
<comment type="caution">
    <text evidence="1">The sequence shown here is derived from an EMBL/GenBank/DDBJ whole genome shotgun (WGS) entry which is preliminary data.</text>
</comment>
<evidence type="ECO:0000313" key="2">
    <source>
        <dbReference type="Proteomes" id="UP001501417"/>
    </source>
</evidence>
<proteinExistence type="predicted"/>
<dbReference type="InterPro" id="IPR016793">
    <property type="entry name" value="UCP021591"/>
</dbReference>
<dbReference type="PIRSF" id="PIRSF021591">
    <property type="entry name" value="UCP021591"/>
    <property type="match status" value="1"/>
</dbReference>
<gene>
    <name evidence="1" type="ORF">GCM10023161_19440</name>
</gene>